<comment type="caution">
    <text evidence="1">The sequence shown here is derived from an EMBL/GenBank/DDBJ whole genome shotgun (WGS) entry which is preliminary data.</text>
</comment>
<reference evidence="1" key="1">
    <citation type="journal article" date="2014" name="Front. Microbiol.">
        <title>High frequency of phylogenetically diverse reductive dehalogenase-homologous genes in deep subseafloor sedimentary metagenomes.</title>
        <authorList>
            <person name="Kawai M."/>
            <person name="Futagami T."/>
            <person name="Toyoda A."/>
            <person name="Takaki Y."/>
            <person name="Nishi S."/>
            <person name="Hori S."/>
            <person name="Arai W."/>
            <person name="Tsubouchi T."/>
            <person name="Morono Y."/>
            <person name="Uchiyama I."/>
            <person name="Ito T."/>
            <person name="Fujiyama A."/>
            <person name="Inagaki F."/>
            <person name="Takami H."/>
        </authorList>
    </citation>
    <scope>NUCLEOTIDE SEQUENCE</scope>
    <source>
        <strain evidence="1">Expedition CK06-06</strain>
    </source>
</reference>
<accession>X1HSG9</accession>
<gene>
    <name evidence="1" type="ORF">S03H2_35013</name>
</gene>
<evidence type="ECO:0008006" key="2">
    <source>
        <dbReference type="Google" id="ProtNLM"/>
    </source>
</evidence>
<evidence type="ECO:0000313" key="1">
    <source>
        <dbReference type="EMBL" id="GAH59980.1"/>
    </source>
</evidence>
<dbReference type="AlphaFoldDB" id="X1HSG9"/>
<organism evidence="1">
    <name type="scientific">marine sediment metagenome</name>
    <dbReference type="NCBI Taxonomy" id="412755"/>
    <lineage>
        <taxon>unclassified sequences</taxon>
        <taxon>metagenomes</taxon>
        <taxon>ecological metagenomes</taxon>
    </lineage>
</organism>
<proteinExistence type="predicted"/>
<feature type="non-terminal residue" evidence="1">
    <location>
        <position position="1"/>
    </location>
</feature>
<protein>
    <recommendedName>
        <fullName evidence="2">Class I SAM-dependent methyltransferase</fullName>
    </recommendedName>
</protein>
<sequence length="55" mass="6510">QHHRIFSYRGLKEVFENKGFVIEKVLGAGYYPLPPLFVNLDKRHSHFITIKARKI</sequence>
<dbReference type="EMBL" id="BARU01021390">
    <property type="protein sequence ID" value="GAH59980.1"/>
    <property type="molecule type" value="Genomic_DNA"/>
</dbReference>
<name>X1HSG9_9ZZZZ</name>